<keyword evidence="2" id="KW-1185">Reference proteome</keyword>
<dbReference type="Proteomes" id="UP000601361">
    <property type="component" value="Unassembled WGS sequence"/>
</dbReference>
<reference evidence="2" key="1">
    <citation type="journal article" date="2019" name="Int. J. Syst. Evol. Microbiol.">
        <title>The Global Catalogue of Microorganisms (GCM) 10K type strain sequencing project: providing services to taxonomists for standard genome sequencing and annotation.</title>
        <authorList>
            <consortium name="The Broad Institute Genomics Platform"/>
            <consortium name="The Broad Institute Genome Sequencing Center for Infectious Disease"/>
            <person name="Wu L."/>
            <person name="Ma J."/>
        </authorList>
    </citation>
    <scope>NUCLEOTIDE SEQUENCE [LARGE SCALE GENOMIC DNA]</scope>
    <source>
        <strain evidence="2">CGMCC 1.12990</strain>
    </source>
</reference>
<organism evidence="1 2">
    <name type="scientific">Hymenobacter glacieicola</name>
    <dbReference type="NCBI Taxonomy" id="1562124"/>
    <lineage>
        <taxon>Bacteria</taxon>
        <taxon>Pseudomonadati</taxon>
        <taxon>Bacteroidota</taxon>
        <taxon>Cytophagia</taxon>
        <taxon>Cytophagales</taxon>
        <taxon>Hymenobacteraceae</taxon>
        <taxon>Hymenobacter</taxon>
    </lineage>
</organism>
<dbReference type="RefSeq" id="WP_229728620.1">
    <property type="nucleotide sequence ID" value="NZ_BMGS01000003.1"/>
</dbReference>
<accession>A0ABQ1WNZ2</accession>
<gene>
    <name evidence="1" type="ORF">GCM10011378_12040</name>
</gene>
<sequence length="342" mass="39352">MSEFPPLAKLTLYDPFEGMRFGMRHCFLCGAPTMPPQDTIPVFAEWLMHRYNLHERQIKLLDMSIVQYQQLRIACCAHCRTQHVAPLEAQVEAAAAEGITGFRSLDEQTLFLWLGKMFYGILVTELLNELDPLARPQYPLAENALLLRRFQAFFQPLQALRVPMEYDDFTPGSIFILETDPREDTIPFEYDDDLSTIAFSIKLDNTVLVACLVDNGIIQQAMRRVYQDAYRPLHPVQIAEFKARVYYAAYLLNIIPDYYPRAVKPGDTEVTLDTLIDDINTAIFNPWENSGYAQSLLEMWKKWQIPLKEIMRNPAEPLTFLYDADGQPQLLEHFPKMAGGTS</sequence>
<proteinExistence type="predicted"/>
<protein>
    <submittedName>
        <fullName evidence="1">Uncharacterized protein</fullName>
    </submittedName>
</protein>
<name>A0ABQ1WNZ2_9BACT</name>
<comment type="caution">
    <text evidence="1">The sequence shown here is derived from an EMBL/GenBank/DDBJ whole genome shotgun (WGS) entry which is preliminary data.</text>
</comment>
<evidence type="ECO:0000313" key="1">
    <source>
        <dbReference type="EMBL" id="GGG37292.1"/>
    </source>
</evidence>
<dbReference type="EMBL" id="BMGS01000003">
    <property type="protein sequence ID" value="GGG37292.1"/>
    <property type="molecule type" value="Genomic_DNA"/>
</dbReference>
<evidence type="ECO:0000313" key="2">
    <source>
        <dbReference type="Proteomes" id="UP000601361"/>
    </source>
</evidence>